<organism evidence="1">
    <name type="scientific">marine sediment metagenome</name>
    <dbReference type="NCBI Taxonomy" id="412755"/>
    <lineage>
        <taxon>unclassified sequences</taxon>
        <taxon>metagenomes</taxon>
        <taxon>ecological metagenomes</taxon>
    </lineage>
</organism>
<accession>X1AJ91</accession>
<protein>
    <submittedName>
        <fullName evidence="1">Uncharacterized protein</fullName>
    </submittedName>
</protein>
<dbReference type="AlphaFoldDB" id="X1AJ91"/>
<name>X1AJ91_9ZZZZ</name>
<comment type="caution">
    <text evidence="1">The sequence shown here is derived from an EMBL/GenBank/DDBJ whole genome shotgun (WGS) entry which is preliminary data.</text>
</comment>
<feature type="non-terminal residue" evidence="1">
    <location>
        <position position="56"/>
    </location>
</feature>
<proteinExistence type="predicted"/>
<sequence length="56" mass="6139">MSSCKICGGSVFEVSPGLFKCFLCGQYFRDTPTGPPPRLEIVSTKKRYEAHVAGIE</sequence>
<evidence type="ECO:0000313" key="1">
    <source>
        <dbReference type="EMBL" id="GAG82289.1"/>
    </source>
</evidence>
<gene>
    <name evidence="1" type="ORF">S01H4_29695</name>
</gene>
<reference evidence="1" key="1">
    <citation type="journal article" date="2014" name="Front. Microbiol.">
        <title>High frequency of phylogenetically diverse reductive dehalogenase-homologous genes in deep subseafloor sedimentary metagenomes.</title>
        <authorList>
            <person name="Kawai M."/>
            <person name="Futagami T."/>
            <person name="Toyoda A."/>
            <person name="Takaki Y."/>
            <person name="Nishi S."/>
            <person name="Hori S."/>
            <person name="Arai W."/>
            <person name="Tsubouchi T."/>
            <person name="Morono Y."/>
            <person name="Uchiyama I."/>
            <person name="Ito T."/>
            <person name="Fujiyama A."/>
            <person name="Inagaki F."/>
            <person name="Takami H."/>
        </authorList>
    </citation>
    <scope>NUCLEOTIDE SEQUENCE</scope>
    <source>
        <strain evidence="1">Expedition CK06-06</strain>
    </source>
</reference>
<dbReference type="EMBL" id="BART01015268">
    <property type="protein sequence ID" value="GAG82289.1"/>
    <property type="molecule type" value="Genomic_DNA"/>
</dbReference>